<organism evidence="3">
    <name type="scientific">Haematobia irritans</name>
    <name type="common">Horn fly</name>
    <name type="synonym">Conops irritans</name>
    <dbReference type="NCBI Taxonomy" id="7368"/>
    <lineage>
        <taxon>Eukaryota</taxon>
        <taxon>Metazoa</taxon>
        <taxon>Ecdysozoa</taxon>
        <taxon>Arthropoda</taxon>
        <taxon>Hexapoda</taxon>
        <taxon>Insecta</taxon>
        <taxon>Pterygota</taxon>
        <taxon>Neoptera</taxon>
        <taxon>Endopterygota</taxon>
        <taxon>Diptera</taxon>
        <taxon>Brachycera</taxon>
        <taxon>Muscomorpha</taxon>
        <taxon>Muscoidea</taxon>
        <taxon>Muscidae</taxon>
        <taxon>Haematobia</taxon>
    </lineage>
</organism>
<dbReference type="EMBL" id="GFDG01000119">
    <property type="protein sequence ID" value="JAV18680.1"/>
    <property type="molecule type" value="Transcribed_RNA"/>
</dbReference>
<feature type="compositionally biased region" description="Pro residues" evidence="1">
    <location>
        <begin position="293"/>
        <end position="312"/>
    </location>
</feature>
<dbReference type="InterPro" id="IPR004182">
    <property type="entry name" value="GRAM"/>
</dbReference>
<feature type="domain" description="GRAM" evidence="2">
    <location>
        <begin position="35"/>
        <end position="128"/>
    </location>
</feature>
<dbReference type="PANTHER" id="PTHR31606:SF1">
    <property type="entry name" value="WW DOMAIN BINDING PROTEIN 2, ISOFORM E"/>
    <property type="match status" value="1"/>
</dbReference>
<dbReference type="GO" id="GO:0003713">
    <property type="term" value="F:transcription coactivator activity"/>
    <property type="evidence" value="ECO:0007669"/>
    <property type="project" value="InterPro"/>
</dbReference>
<dbReference type="Pfam" id="PF02893">
    <property type="entry name" value="GRAM"/>
    <property type="match status" value="1"/>
</dbReference>
<reference evidence="3" key="1">
    <citation type="submission" date="2017-01" db="EMBL/GenBank/DDBJ databases">
        <title>An insight into the sialome and mialome of the horn fly, Haematobia irritans.</title>
        <authorList>
            <person name="Breijo M."/>
            <person name="Boiani M."/>
            <person name="Ures X."/>
            <person name="Rocha S."/>
            <person name="Sequeira M."/>
            <person name="Ribeiro J.M."/>
        </authorList>
    </citation>
    <scope>NUCLEOTIDE SEQUENCE</scope>
</reference>
<dbReference type="InterPro" id="IPR044852">
    <property type="entry name" value="WBP2-like"/>
</dbReference>
<evidence type="ECO:0000259" key="2">
    <source>
        <dbReference type="Pfam" id="PF02893"/>
    </source>
</evidence>
<dbReference type="Gene3D" id="2.30.29.30">
    <property type="entry name" value="Pleckstrin-homology domain (PH domain)/Phosphotyrosine-binding domain (PTB)"/>
    <property type="match status" value="1"/>
</dbReference>
<dbReference type="GO" id="GO:0005634">
    <property type="term" value="C:nucleus"/>
    <property type="evidence" value="ECO:0007669"/>
    <property type="project" value="TreeGrafter"/>
</dbReference>
<dbReference type="FunFam" id="2.30.29.30:FF:000338">
    <property type="entry name" value="Uncharacterized protein, isoform D"/>
    <property type="match status" value="1"/>
</dbReference>
<dbReference type="CDD" id="cd13214">
    <property type="entry name" value="PH-GRAM_WBP2"/>
    <property type="match status" value="1"/>
</dbReference>
<name>A0A1L8EIW3_HAEIR</name>
<dbReference type="GO" id="GO:0031490">
    <property type="term" value="F:chromatin DNA binding"/>
    <property type="evidence" value="ECO:0007669"/>
    <property type="project" value="TreeGrafter"/>
</dbReference>
<feature type="compositionally biased region" description="Low complexity" evidence="1">
    <location>
        <begin position="335"/>
        <end position="345"/>
    </location>
</feature>
<feature type="compositionally biased region" description="Pro residues" evidence="1">
    <location>
        <begin position="247"/>
        <end position="274"/>
    </location>
</feature>
<proteinExistence type="predicted"/>
<feature type="compositionally biased region" description="Polar residues" evidence="1">
    <location>
        <begin position="387"/>
        <end position="396"/>
    </location>
</feature>
<dbReference type="AlphaFoldDB" id="A0A1L8EIW3"/>
<feature type="region of interest" description="Disordered" evidence="1">
    <location>
        <begin position="180"/>
        <end position="422"/>
    </location>
</feature>
<feature type="compositionally biased region" description="Gly residues" evidence="1">
    <location>
        <begin position="230"/>
        <end position="241"/>
    </location>
</feature>
<dbReference type="InterPro" id="IPR011993">
    <property type="entry name" value="PH-like_dom_sf"/>
</dbReference>
<dbReference type="SUPFAM" id="SSF50729">
    <property type="entry name" value="PH domain-like"/>
    <property type="match status" value="1"/>
</dbReference>
<feature type="compositionally biased region" description="Low complexity" evidence="1">
    <location>
        <begin position="275"/>
        <end position="292"/>
    </location>
</feature>
<feature type="region of interest" description="Disordered" evidence="1">
    <location>
        <begin position="136"/>
        <end position="160"/>
    </location>
</feature>
<protein>
    <submittedName>
        <fullName evidence="3">Putative ww domain binding protein wbp-2</fullName>
    </submittedName>
</protein>
<accession>A0A1L8EIW3</accession>
<sequence>MSVNTAHANNGVLIHAGEYILLHSDNVTMEFSGQDNPVFKGTKAGRIYLTSHRVIFNSKKSGDEMQSFSAPFIAMSDVDLEQPVFGANYIKAKVRAQPNGNYIGEVKFKLYFKSGGAIEYGMALLRAARTAQENYTRGGRFADDPPPYTPSGNWHEAPPPAYEPPPGYYGWLPQHDAFSGPAPNTVYQSDNPPPYPGIGGPPAYGAPTANNNGPPYGGPPAGSPSYGFTAPGGYGPPGNGGYNAPPYGAPPYGAPPYGAPPYGAPPYGAPPYGAPPQSGSGYGDQQQQNLYPNVPPVPQTQPYNPTQPPYNPTAPNNQGWGGFSGPSPAEPPQQPQQQQQQQPQQRNVSNNSSQQREEPPSWNGFSLPPDDPPSSQHSKEAEALASAYNTTENQRPGPSRGMPPAYEDLPPTYEDSNRKKYQ</sequence>
<evidence type="ECO:0000256" key="1">
    <source>
        <dbReference type="SAM" id="MobiDB-lite"/>
    </source>
</evidence>
<feature type="compositionally biased region" description="Low complexity" evidence="1">
    <location>
        <begin position="203"/>
        <end position="214"/>
    </location>
</feature>
<dbReference type="PANTHER" id="PTHR31606">
    <property type="entry name" value="WW DOMAIN BINDING PROTEIN 2, ISOFORM E"/>
    <property type="match status" value="1"/>
</dbReference>
<evidence type="ECO:0000313" key="3">
    <source>
        <dbReference type="EMBL" id="JAV18680.1"/>
    </source>
</evidence>